<evidence type="ECO:0000313" key="2">
    <source>
        <dbReference type="Proteomes" id="UP000305948"/>
    </source>
</evidence>
<evidence type="ECO:0000313" key="1">
    <source>
        <dbReference type="EMBL" id="TFK47242.1"/>
    </source>
</evidence>
<sequence length="71" mass="7519">MKLTRNVQGSRPTEPSVSKLAGLHSWLSRSSVVTAVNDIEKLSATPAPAGSVLARLLSGAPRLRSKLLLAR</sequence>
<dbReference type="EMBL" id="ML213525">
    <property type="protein sequence ID" value="TFK47242.1"/>
    <property type="molecule type" value="Genomic_DNA"/>
</dbReference>
<keyword evidence="2" id="KW-1185">Reference proteome</keyword>
<gene>
    <name evidence="1" type="ORF">OE88DRAFT_1666607</name>
</gene>
<dbReference type="Proteomes" id="UP000305948">
    <property type="component" value="Unassembled WGS sequence"/>
</dbReference>
<accession>A0A5C3MPD9</accession>
<name>A0A5C3MPD9_9AGAM</name>
<dbReference type="AlphaFoldDB" id="A0A5C3MPD9"/>
<reference evidence="1 2" key="1">
    <citation type="journal article" date="2019" name="Nat. Ecol. Evol.">
        <title>Megaphylogeny resolves global patterns of mushroom evolution.</title>
        <authorList>
            <person name="Varga T."/>
            <person name="Krizsan K."/>
            <person name="Foldi C."/>
            <person name="Dima B."/>
            <person name="Sanchez-Garcia M."/>
            <person name="Sanchez-Ramirez S."/>
            <person name="Szollosi G.J."/>
            <person name="Szarkandi J.G."/>
            <person name="Papp V."/>
            <person name="Albert L."/>
            <person name="Andreopoulos W."/>
            <person name="Angelini C."/>
            <person name="Antonin V."/>
            <person name="Barry K.W."/>
            <person name="Bougher N.L."/>
            <person name="Buchanan P."/>
            <person name="Buyck B."/>
            <person name="Bense V."/>
            <person name="Catcheside P."/>
            <person name="Chovatia M."/>
            <person name="Cooper J."/>
            <person name="Damon W."/>
            <person name="Desjardin D."/>
            <person name="Finy P."/>
            <person name="Geml J."/>
            <person name="Haridas S."/>
            <person name="Hughes K."/>
            <person name="Justo A."/>
            <person name="Karasinski D."/>
            <person name="Kautmanova I."/>
            <person name="Kiss B."/>
            <person name="Kocsube S."/>
            <person name="Kotiranta H."/>
            <person name="LaButti K.M."/>
            <person name="Lechner B.E."/>
            <person name="Liimatainen K."/>
            <person name="Lipzen A."/>
            <person name="Lukacs Z."/>
            <person name="Mihaltcheva S."/>
            <person name="Morgado L.N."/>
            <person name="Niskanen T."/>
            <person name="Noordeloos M.E."/>
            <person name="Ohm R.A."/>
            <person name="Ortiz-Santana B."/>
            <person name="Ovrebo C."/>
            <person name="Racz N."/>
            <person name="Riley R."/>
            <person name="Savchenko A."/>
            <person name="Shiryaev A."/>
            <person name="Soop K."/>
            <person name="Spirin V."/>
            <person name="Szebenyi C."/>
            <person name="Tomsovsky M."/>
            <person name="Tulloss R.E."/>
            <person name="Uehling J."/>
            <person name="Grigoriev I.V."/>
            <person name="Vagvolgyi C."/>
            <person name="Papp T."/>
            <person name="Martin F.M."/>
            <person name="Miettinen O."/>
            <person name="Hibbett D.S."/>
            <person name="Nagy L.G."/>
        </authorList>
    </citation>
    <scope>NUCLEOTIDE SEQUENCE [LARGE SCALE GENOMIC DNA]</scope>
    <source>
        <strain evidence="1 2">OMC1185</strain>
    </source>
</reference>
<proteinExistence type="predicted"/>
<organism evidence="1 2">
    <name type="scientific">Heliocybe sulcata</name>
    <dbReference type="NCBI Taxonomy" id="5364"/>
    <lineage>
        <taxon>Eukaryota</taxon>
        <taxon>Fungi</taxon>
        <taxon>Dikarya</taxon>
        <taxon>Basidiomycota</taxon>
        <taxon>Agaricomycotina</taxon>
        <taxon>Agaricomycetes</taxon>
        <taxon>Gloeophyllales</taxon>
        <taxon>Gloeophyllaceae</taxon>
        <taxon>Heliocybe</taxon>
    </lineage>
</organism>
<protein>
    <submittedName>
        <fullName evidence="1">Uncharacterized protein</fullName>
    </submittedName>
</protein>